<organism evidence="1 2">
    <name type="scientific">Neophaeococcomyces mojaviensis</name>
    <dbReference type="NCBI Taxonomy" id="3383035"/>
    <lineage>
        <taxon>Eukaryota</taxon>
        <taxon>Fungi</taxon>
        <taxon>Dikarya</taxon>
        <taxon>Ascomycota</taxon>
        <taxon>Pezizomycotina</taxon>
        <taxon>Eurotiomycetes</taxon>
        <taxon>Chaetothyriomycetidae</taxon>
        <taxon>Chaetothyriales</taxon>
        <taxon>Chaetothyriales incertae sedis</taxon>
        <taxon>Neophaeococcomyces</taxon>
    </lineage>
</organism>
<dbReference type="Proteomes" id="UP001172386">
    <property type="component" value="Unassembled WGS sequence"/>
</dbReference>
<proteinExistence type="predicted"/>
<sequence>MMLSPRGVGTVLEALATVFGVGVDLAGIFAPKGDSNPNVVRIYVGAQTVGDAHDKVDIGVSPGGNAPGVTIWDGTGNLIGTIEGEGKIGDGSLKDYVFDTGSDQRGGQYVSVSASGTDGLCIAGITLTTPENNNFAWFGDTARICGLPWYYSSRILGTITPACAWIDTNADKGHKYNGLSVHLPSFVNNLREPEQNVARKEQLGNNTALMCKSKARFSMWDEIVPQNDVFVFETPLKMENGLDTPEDQESVLNPDAWSYSQPGDISIEPGPGRTIDVTPCFEDPDNCHASGPSTEEDLKEQDPTRRKRMVNRRASSTARIMPDDLVISSFAGHSARELCDDSASEGPDLVSLAENLFCDMSTIENRKQLYPLCSATVTAYCFDMETYTIRGSDAQTTAVAAVGRTGPVSNVAVAAGNFPSKNYTNIQTWE</sequence>
<evidence type="ECO:0000313" key="2">
    <source>
        <dbReference type="Proteomes" id="UP001172386"/>
    </source>
</evidence>
<reference evidence="1" key="1">
    <citation type="submission" date="2022-10" db="EMBL/GenBank/DDBJ databases">
        <title>Culturing micro-colonial fungi from biological soil crusts in the Mojave desert and describing Neophaeococcomyces mojavensis, and introducing the new genera and species Taxawa tesnikishii.</title>
        <authorList>
            <person name="Kurbessoian T."/>
            <person name="Stajich J.E."/>
        </authorList>
    </citation>
    <scope>NUCLEOTIDE SEQUENCE</scope>
    <source>
        <strain evidence="1">JES_112</strain>
    </source>
</reference>
<evidence type="ECO:0000313" key="1">
    <source>
        <dbReference type="EMBL" id="KAJ9664186.1"/>
    </source>
</evidence>
<keyword evidence="2" id="KW-1185">Reference proteome</keyword>
<name>A0ACC3AK62_9EURO</name>
<comment type="caution">
    <text evidence="1">The sequence shown here is derived from an EMBL/GenBank/DDBJ whole genome shotgun (WGS) entry which is preliminary data.</text>
</comment>
<accession>A0ACC3AK62</accession>
<dbReference type="EMBL" id="JAPDRQ010000004">
    <property type="protein sequence ID" value="KAJ9664186.1"/>
    <property type="molecule type" value="Genomic_DNA"/>
</dbReference>
<protein>
    <submittedName>
        <fullName evidence="1">Uncharacterized protein</fullName>
    </submittedName>
</protein>
<gene>
    <name evidence="1" type="ORF">H2198_000404</name>
</gene>